<accession>A0AAD4EQH8</accession>
<keyword evidence="3" id="KW-1185">Reference proteome</keyword>
<dbReference type="Pfam" id="PF09637">
    <property type="entry name" value="Med18"/>
    <property type="match status" value="1"/>
</dbReference>
<comment type="subunit">
    <text evidence="1">Component of the Mediator complex.</text>
</comment>
<dbReference type="GO" id="GO:0003712">
    <property type="term" value="F:transcription coregulator activity"/>
    <property type="evidence" value="ECO:0007669"/>
    <property type="project" value="InterPro"/>
</dbReference>
<name>A0AAD4EQH8_9PEZI</name>
<keyword evidence="1" id="KW-0010">Activator</keyword>
<dbReference type="GO" id="GO:0016592">
    <property type="term" value="C:mediator complex"/>
    <property type="evidence" value="ECO:0007669"/>
    <property type="project" value="InterPro"/>
</dbReference>
<keyword evidence="1" id="KW-0539">Nucleus</keyword>
<dbReference type="Proteomes" id="UP001197093">
    <property type="component" value="Unassembled WGS sequence"/>
</dbReference>
<evidence type="ECO:0000256" key="1">
    <source>
        <dbReference type="RuleBase" id="RU364150"/>
    </source>
</evidence>
<dbReference type="InterPro" id="IPR019095">
    <property type="entry name" value="Mediator_Med18"/>
</dbReference>
<comment type="similarity">
    <text evidence="1">Belongs to the Mediator complex subunit 18 family.</text>
</comment>
<dbReference type="Gene3D" id="2.40.320.10">
    <property type="entry name" value="Hypothetical Protein Pfu-838710-001"/>
    <property type="match status" value="1"/>
</dbReference>
<keyword evidence="1" id="KW-0805">Transcription regulation</keyword>
<proteinExistence type="inferred from homology"/>
<protein>
    <recommendedName>
        <fullName evidence="1">Mediator of RNA polymerase II transcription subunit 18</fullName>
    </recommendedName>
    <alternativeName>
        <fullName evidence="1">Mediator complex subunit 18</fullName>
    </alternativeName>
</protein>
<gene>
    <name evidence="1" type="primary">MED18</name>
    <name evidence="2" type="ORF">NEMBOFW57_010228</name>
</gene>
<keyword evidence="1" id="KW-0804">Transcription</keyword>
<evidence type="ECO:0000313" key="2">
    <source>
        <dbReference type="EMBL" id="KAG7285599.1"/>
    </source>
</evidence>
<dbReference type="EMBL" id="JAHCVI010000005">
    <property type="protein sequence ID" value="KAG7285599.1"/>
    <property type="molecule type" value="Genomic_DNA"/>
</dbReference>
<comment type="caution">
    <text evidence="2">The sequence shown here is derived from an EMBL/GenBank/DDBJ whole genome shotgun (WGS) entry which is preliminary data.</text>
</comment>
<sequence>MTYEIFLAACIQDADVQKARTIVSGVTERRERHQFTRVQHYEPQDPTVKGFSTIKQLQKDRAPTTPQWQELHQILVKQPSFFHLRTDITEDVQTAQSQSGTTVDVPPGKASLVRWTDLPDPENSQSPFTTQRRVLEIADPRAETILADNKFRTKSNLIEESYLWWFKGIEYELVRTFMLPPNPDPAASRQIPNPSSLKPISPLWILYVRASVDSTPPASMPERMKQAQTRLLQVRETFKGVFDFKVFDRRCHDTRIQVPRAA</sequence>
<dbReference type="AlphaFoldDB" id="A0AAD4EQH8"/>
<reference evidence="2" key="1">
    <citation type="submission" date="2023-02" db="EMBL/GenBank/DDBJ databases">
        <authorList>
            <person name="Palmer J.M."/>
        </authorList>
    </citation>
    <scope>NUCLEOTIDE SEQUENCE</scope>
    <source>
        <strain evidence="2">FW57</strain>
    </source>
</reference>
<comment type="subcellular location">
    <subcellularLocation>
        <location evidence="1">Nucleus</location>
    </subcellularLocation>
</comment>
<organism evidence="2 3">
    <name type="scientific">Staphylotrichum longicolle</name>
    <dbReference type="NCBI Taxonomy" id="669026"/>
    <lineage>
        <taxon>Eukaryota</taxon>
        <taxon>Fungi</taxon>
        <taxon>Dikarya</taxon>
        <taxon>Ascomycota</taxon>
        <taxon>Pezizomycotina</taxon>
        <taxon>Sordariomycetes</taxon>
        <taxon>Sordariomycetidae</taxon>
        <taxon>Sordariales</taxon>
        <taxon>Chaetomiaceae</taxon>
        <taxon>Staphylotrichum</taxon>
    </lineage>
</organism>
<dbReference type="GO" id="GO:0006357">
    <property type="term" value="P:regulation of transcription by RNA polymerase II"/>
    <property type="evidence" value="ECO:0007669"/>
    <property type="project" value="InterPro"/>
</dbReference>
<comment type="function">
    <text evidence="1">Component of the Mediator complex, a coactivator involved in the regulated transcription of nearly all RNA polymerase II-dependent genes. Mediator functions as a bridge to convey information from gene-specific regulatory proteins to the basal RNA polymerase II transcription machinery. Mediator is recruited to promoters by direct interactions with regulatory proteins and serves as a scaffold for the assembly of a functional preinitiation complex with RNA polymerase II and the general transcription factors.</text>
</comment>
<evidence type="ECO:0000313" key="3">
    <source>
        <dbReference type="Proteomes" id="UP001197093"/>
    </source>
</evidence>